<dbReference type="PANTHER" id="PTHR34606">
    <property type="entry name" value="BON DOMAIN-CONTAINING PROTEIN"/>
    <property type="match status" value="1"/>
</dbReference>
<dbReference type="Gene3D" id="3.30.1340.30">
    <property type="match status" value="1"/>
</dbReference>
<evidence type="ECO:0000313" key="5">
    <source>
        <dbReference type="Proteomes" id="UP000054870"/>
    </source>
</evidence>
<dbReference type="InterPro" id="IPR007055">
    <property type="entry name" value="BON_dom"/>
</dbReference>
<comment type="caution">
    <text evidence="4">The sequence shown here is derived from an EMBL/GenBank/DDBJ whole genome shotgun (WGS) entry which is preliminary data.</text>
</comment>
<name>A0A157ZE40_9BURK</name>
<dbReference type="AlphaFoldDB" id="A0A157ZE40"/>
<feature type="compositionally biased region" description="Low complexity" evidence="1">
    <location>
        <begin position="23"/>
        <end position="43"/>
    </location>
</feature>
<dbReference type="PROSITE" id="PS50914">
    <property type="entry name" value="BON"/>
    <property type="match status" value="1"/>
</dbReference>
<feature type="signal peptide" evidence="2">
    <location>
        <begin position="1"/>
        <end position="24"/>
    </location>
</feature>
<evidence type="ECO:0000256" key="2">
    <source>
        <dbReference type="SAM" id="SignalP"/>
    </source>
</evidence>
<proteinExistence type="predicted"/>
<evidence type="ECO:0000256" key="1">
    <source>
        <dbReference type="SAM" id="MobiDB-lite"/>
    </source>
</evidence>
<gene>
    <name evidence="4" type="ORF">AWB75_00616</name>
</gene>
<keyword evidence="5" id="KW-1185">Reference proteome</keyword>
<feature type="domain" description="BON" evidence="3">
    <location>
        <begin position="51"/>
        <end position="119"/>
    </location>
</feature>
<dbReference type="OrthoDB" id="9132396at2"/>
<dbReference type="Pfam" id="PF04972">
    <property type="entry name" value="BON"/>
    <property type="match status" value="1"/>
</dbReference>
<feature type="chain" id="PRO_5007619318" evidence="2">
    <location>
        <begin position="25"/>
        <end position="124"/>
    </location>
</feature>
<keyword evidence="2" id="KW-0732">Signal</keyword>
<evidence type="ECO:0000313" key="4">
    <source>
        <dbReference type="EMBL" id="SAK43805.1"/>
    </source>
</evidence>
<sequence>MKAVDLLKALGVVVCVAVASSAYAQSSDAAATTSTESASPTKAQKSAVKKEDRKLGYSVRRALSKAQGFDVSKVYVRARSGAITLTGTVPEGGQIAQAEEVAKGVPGVKSVSNKITLGVQGGGQ</sequence>
<accession>A0A157ZE40</accession>
<feature type="region of interest" description="Disordered" evidence="1">
    <location>
        <begin position="23"/>
        <end position="50"/>
    </location>
</feature>
<dbReference type="EMBL" id="FCOF02000002">
    <property type="protein sequence ID" value="SAK43805.1"/>
    <property type="molecule type" value="Genomic_DNA"/>
</dbReference>
<dbReference type="Proteomes" id="UP000054870">
    <property type="component" value="Unassembled WGS sequence"/>
</dbReference>
<evidence type="ECO:0000259" key="3">
    <source>
        <dbReference type="PROSITE" id="PS50914"/>
    </source>
</evidence>
<dbReference type="PANTHER" id="PTHR34606:SF15">
    <property type="entry name" value="BON DOMAIN-CONTAINING PROTEIN"/>
    <property type="match status" value="1"/>
</dbReference>
<organism evidence="4 5">
    <name type="scientific">Caballeronia catudaia</name>
    <dbReference type="NCBI Taxonomy" id="1777136"/>
    <lineage>
        <taxon>Bacteria</taxon>
        <taxon>Pseudomonadati</taxon>
        <taxon>Pseudomonadota</taxon>
        <taxon>Betaproteobacteria</taxon>
        <taxon>Burkholderiales</taxon>
        <taxon>Burkholderiaceae</taxon>
        <taxon>Caballeronia</taxon>
    </lineage>
</organism>
<protein>
    <submittedName>
        <fullName evidence="4">Transport-associated protein</fullName>
    </submittedName>
</protein>
<reference evidence="4" key="1">
    <citation type="submission" date="2016-01" db="EMBL/GenBank/DDBJ databases">
        <authorList>
            <person name="Peeters C."/>
        </authorList>
    </citation>
    <scope>NUCLEOTIDE SEQUENCE [LARGE SCALE GENOMIC DNA]</scope>
    <source>
        <strain evidence="4">LMG 29318</strain>
    </source>
</reference>
<dbReference type="RefSeq" id="WP_061122611.1">
    <property type="nucleotide sequence ID" value="NZ_FCOF02000002.1"/>
</dbReference>
<dbReference type="InterPro" id="IPR051686">
    <property type="entry name" value="Lipoprotein_DolP"/>
</dbReference>